<feature type="chain" id="PRO_5038605952" evidence="1">
    <location>
        <begin position="23"/>
        <end position="114"/>
    </location>
</feature>
<dbReference type="AlphaFoldDB" id="A0A8J4DF10"/>
<name>A0A8J4DF10_9ACTN</name>
<dbReference type="RefSeq" id="WP_203949117.1">
    <property type="nucleotide sequence ID" value="NZ_BOOR01000076.1"/>
</dbReference>
<dbReference type="Proteomes" id="UP000605992">
    <property type="component" value="Unassembled WGS sequence"/>
</dbReference>
<comment type="caution">
    <text evidence="2">The sequence shown here is derived from an EMBL/GenBank/DDBJ whole genome shotgun (WGS) entry which is preliminary data.</text>
</comment>
<protein>
    <submittedName>
        <fullName evidence="2">Uncharacterized protein</fullName>
    </submittedName>
</protein>
<accession>A0A8J4DF10</accession>
<feature type="signal peptide" evidence="1">
    <location>
        <begin position="1"/>
        <end position="22"/>
    </location>
</feature>
<sequence>MITKFVLVAAAAFGLSTASLQAASADSALHTRTACTSYGTTSCAAVLCPAGYVCVPAPKQCFTVPCPQFDCVPATRFATPPSRISLLLNVSAHIGSPAWNRATFYRPYGRPAIP</sequence>
<dbReference type="EMBL" id="BOOR01000076">
    <property type="protein sequence ID" value="GII59040.1"/>
    <property type="molecule type" value="Genomic_DNA"/>
</dbReference>
<evidence type="ECO:0000256" key="1">
    <source>
        <dbReference type="SAM" id="SignalP"/>
    </source>
</evidence>
<evidence type="ECO:0000313" key="3">
    <source>
        <dbReference type="Proteomes" id="UP000605992"/>
    </source>
</evidence>
<gene>
    <name evidence="2" type="ORF">Pth03_74290</name>
</gene>
<organism evidence="2 3">
    <name type="scientific">Planotetraspora thailandica</name>
    <dbReference type="NCBI Taxonomy" id="487172"/>
    <lineage>
        <taxon>Bacteria</taxon>
        <taxon>Bacillati</taxon>
        <taxon>Actinomycetota</taxon>
        <taxon>Actinomycetes</taxon>
        <taxon>Streptosporangiales</taxon>
        <taxon>Streptosporangiaceae</taxon>
        <taxon>Planotetraspora</taxon>
    </lineage>
</organism>
<keyword evidence="1" id="KW-0732">Signal</keyword>
<evidence type="ECO:0000313" key="2">
    <source>
        <dbReference type="EMBL" id="GII59040.1"/>
    </source>
</evidence>
<reference evidence="2" key="1">
    <citation type="submission" date="2021-01" db="EMBL/GenBank/DDBJ databases">
        <title>Whole genome shotgun sequence of Planotetraspora thailandica NBRC 104271.</title>
        <authorList>
            <person name="Komaki H."/>
            <person name="Tamura T."/>
        </authorList>
    </citation>
    <scope>NUCLEOTIDE SEQUENCE</scope>
    <source>
        <strain evidence="2">NBRC 104271</strain>
    </source>
</reference>
<keyword evidence="3" id="KW-1185">Reference proteome</keyword>
<proteinExistence type="predicted"/>